<reference evidence="3 4" key="1">
    <citation type="submission" date="2023-08" db="EMBL/GenBank/DDBJ databases">
        <title>Black Yeasts Isolated from many extreme environments.</title>
        <authorList>
            <person name="Coleine C."/>
            <person name="Stajich J.E."/>
            <person name="Selbmann L."/>
        </authorList>
    </citation>
    <scope>NUCLEOTIDE SEQUENCE [LARGE SCALE GENOMIC DNA]</scope>
    <source>
        <strain evidence="3 4">CCFEE 5792</strain>
    </source>
</reference>
<keyword evidence="4" id="KW-1185">Reference proteome</keyword>
<evidence type="ECO:0008006" key="5">
    <source>
        <dbReference type="Google" id="ProtNLM"/>
    </source>
</evidence>
<dbReference type="EMBL" id="JAVRRD010000005">
    <property type="protein sequence ID" value="KAK5058628.1"/>
    <property type="molecule type" value="Genomic_DNA"/>
</dbReference>
<feature type="region of interest" description="Disordered" evidence="1">
    <location>
        <begin position="20"/>
        <end position="39"/>
    </location>
</feature>
<comment type="caution">
    <text evidence="3">The sequence shown here is derived from an EMBL/GenBank/DDBJ whole genome shotgun (WGS) entry which is preliminary data.</text>
</comment>
<evidence type="ECO:0000256" key="1">
    <source>
        <dbReference type="SAM" id="MobiDB-lite"/>
    </source>
</evidence>
<sequence>MHRSTLRASRPQIVPRAERKWLSTSRPEPAQKPKLGGQAAARNRFDRLIDRSPRFLRPTLTSLKKAPLSNITAFFILHEITAIVPLFGLASAFHYFRWLPPWFAEGVWVSEGVEKFGRYARRKGWISEKDEQHVEQETNQGHVNLLENGQTSGWFNRDEDTTRWIVEFATAYAVVKALLPIRIVVSVWASPWFARWVVIPVSTRVRAAVRSSSP</sequence>
<gene>
    <name evidence="3" type="ORF">LTR84_010892</name>
</gene>
<evidence type="ECO:0000313" key="4">
    <source>
        <dbReference type="Proteomes" id="UP001358417"/>
    </source>
</evidence>
<dbReference type="PANTHER" id="PTHR28002:SF1">
    <property type="entry name" value="MIOREX COMPLEX COMPONENT 11"/>
    <property type="match status" value="1"/>
</dbReference>
<dbReference type="Pfam" id="PF10306">
    <property type="entry name" value="FLILHELTA"/>
    <property type="match status" value="1"/>
</dbReference>
<keyword evidence="2" id="KW-0472">Membrane</keyword>
<dbReference type="GeneID" id="89979046"/>
<keyword evidence="2" id="KW-0812">Transmembrane</keyword>
<keyword evidence="2" id="KW-1133">Transmembrane helix</keyword>
<dbReference type="RefSeq" id="XP_064709151.1">
    <property type="nucleotide sequence ID" value="XM_064854425.1"/>
</dbReference>
<dbReference type="Proteomes" id="UP001358417">
    <property type="component" value="Unassembled WGS sequence"/>
</dbReference>
<dbReference type="AlphaFoldDB" id="A0AAV9NHW1"/>
<dbReference type="GO" id="GO:0005739">
    <property type="term" value="C:mitochondrion"/>
    <property type="evidence" value="ECO:0007669"/>
    <property type="project" value="TreeGrafter"/>
</dbReference>
<feature type="transmembrane region" description="Helical" evidence="2">
    <location>
        <begin position="71"/>
        <end position="96"/>
    </location>
</feature>
<dbReference type="InterPro" id="IPR018811">
    <property type="entry name" value="MRX11"/>
</dbReference>
<proteinExistence type="predicted"/>
<dbReference type="PANTHER" id="PTHR28002">
    <property type="entry name" value="MIOREX COMPLEX COMPONENT 11"/>
    <property type="match status" value="1"/>
</dbReference>
<accession>A0AAV9NHW1</accession>
<protein>
    <recommendedName>
        <fullName evidence="5">DUF1279 domain-containing protein</fullName>
    </recommendedName>
</protein>
<evidence type="ECO:0000256" key="2">
    <source>
        <dbReference type="SAM" id="Phobius"/>
    </source>
</evidence>
<organism evidence="3 4">
    <name type="scientific">Exophiala bonariae</name>
    <dbReference type="NCBI Taxonomy" id="1690606"/>
    <lineage>
        <taxon>Eukaryota</taxon>
        <taxon>Fungi</taxon>
        <taxon>Dikarya</taxon>
        <taxon>Ascomycota</taxon>
        <taxon>Pezizomycotina</taxon>
        <taxon>Eurotiomycetes</taxon>
        <taxon>Chaetothyriomycetidae</taxon>
        <taxon>Chaetothyriales</taxon>
        <taxon>Herpotrichiellaceae</taxon>
        <taxon>Exophiala</taxon>
    </lineage>
</organism>
<name>A0AAV9NHW1_9EURO</name>
<evidence type="ECO:0000313" key="3">
    <source>
        <dbReference type="EMBL" id="KAK5058628.1"/>
    </source>
</evidence>